<evidence type="ECO:0000313" key="1">
    <source>
        <dbReference type="EMBL" id="NYH95784.1"/>
    </source>
</evidence>
<dbReference type="Proteomes" id="UP000522081">
    <property type="component" value="Unassembled WGS sequence"/>
</dbReference>
<evidence type="ECO:0008006" key="3">
    <source>
        <dbReference type="Google" id="ProtNLM"/>
    </source>
</evidence>
<protein>
    <recommendedName>
        <fullName evidence="3">DUF2274 domain-containing protein</fullName>
    </recommendedName>
</protein>
<dbReference type="AlphaFoldDB" id="A0A7Y9XWE4"/>
<accession>A0A7Y9XWE4</accession>
<dbReference type="EMBL" id="JACBZF010000003">
    <property type="protein sequence ID" value="NYH95784.1"/>
    <property type="molecule type" value="Genomic_DNA"/>
</dbReference>
<evidence type="ECO:0000313" key="2">
    <source>
        <dbReference type="Proteomes" id="UP000522081"/>
    </source>
</evidence>
<dbReference type="InterPro" id="IPR018733">
    <property type="entry name" value="DUF2274"/>
</dbReference>
<gene>
    <name evidence="1" type="ORF">FHS75_002113</name>
</gene>
<dbReference type="RefSeq" id="WP_179407680.1">
    <property type="nucleotide sequence ID" value="NZ_BMGF01000003.1"/>
</dbReference>
<proteinExistence type="predicted"/>
<comment type="caution">
    <text evidence="1">The sequence shown here is derived from an EMBL/GenBank/DDBJ whole genome shotgun (WGS) entry which is preliminary data.</text>
</comment>
<organism evidence="1 2">
    <name type="scientific">Novosphingobium marinum</name>
    <dbReference type="NCBI Taxonomy" id="1514948"/>
    <lineage>
        <taxon>Bacteria</taxon>
        <taxon>Pseudomonadati</taxon>
        <taxon>Pseudomonadota</taxon>
        <taxon>Alphaproteobacteria</taxon>
        <taxon>Sphingomonadales</taxon>
        <taxon>Sphingomonadaceae</taxon>
        <taxon>Novosphingobium</taxon>
    </lineage>
</organism>
<sequence>MTRLKLSDITDGKPVKLTIEVPARLHRRLVEYGVVLNGGVSEGAPEPAALIPPMIERFVASDRDFAKALRRTPTISKQ</sequence>
<dbReference type="Pfam" id="PF10038">
    <property type="entry name" value="DUF2274"/>
    <property type="match status" value="1"/>
</dbReference>
<keyword evidence="2" id="KW-1185">Reference proteome</keyword>
<name>A0A7Y9XWE4_9SPHN</name>
<reference evidence="1 2" key="1">
    <citation type="submission" date="2020-07" db="EMBL/GenBank/DDBJ databases">
        <title>Genomic Encyclopedia of Type Strains, Phase IV (KMG-IV): sequencing the most valuable type-strain genomes for metagenomic binning, comparative biology and taxonomic classification.</title>
        <authorList>
            <person name="Goeker M."/>
        </authorList>
    </citation>
    <scope>NUCLEOTIDE SEQUENCE [LARGE SCALE GENOMIC DNA]</scope>
    <source>
        <strain evidence="1 2">DSM 29043</strain>
    </source>
</reference>